<evidence type="ECO:0000259" key="6">
    <source>
        <dbReference type="Pfam" id="PF04932"/>
    </source>
</evidence>
<proteinExistence type="predicted"/>
<dbReference type="GO" id="GO:0016020">
    <property type="term" value="C:membrane"/>
    <property type="evidence" value="ECO:0007669"/>
    <property type="project" value="UniProtKB-SubCell"/>
</dbReference>
<feature type="transmembrane region" description="Helical" evidence="5">
    <location>
        <begin position="178"/>
        <end position="199"/>
    </location>
</feature>
<feature type="transmembrane region" description="Helical" evidence="5">
    <location>
        <begin position="49"/>
        <end position="71"/>
    </location>
</feature>
<dbReference type="RefSeq" id="WP_114626480.1">
    <property type="nucleotide sequence ID" value="NZ_QQNA01000250.1"/>
</dbReference>
<feature type="transmembrane region" description="Helical" evidence="5">
    <location>
        <begin position="320"/>
        <end position="338"/>
    </location>
</feature>
<dbReference type="AlphaFoldDB" id="A0A370AZU2"/>
<gene>
    <name evidence="7" type="ORF">DVH02_27070</name>
</gene>
<protein>
    <submittedName>
        <fullName evidence="7">O-antigen polymerase</fullName>
    </submittedName>
</protein>
<dbReference type="InterPro" id="IPR007016">
    <property type="entry name" value="O-antigen_ligase-rel_domated"/>
</dbReference>
<keyword evidence="2 5" id="KW-0812">Transmembrane</keyword>
<reference evidence="7 8" key="1">
    <citation type="submission" date="2018-07" db="EMBL/GenBank/DDBJ databases">
        <title>Streptomyces species from bats.</title>
        <authorList>
            <person name="Dunlap C."/>
        </authorList>
    </citation>
    <scope>NUCLEOTIDE SEQUENCE [LARGE SCALE GENOMIC DNA]</scope>
    <source>
        <strain evidence="7 8">AC230</strain>
    </source>
</reference>
<feature type="domain" description="O-antigen ligase-related" evidence="6">
    <location>
        <begin position="142"/>
        <end position="279"/>
    </location>
</feature>
<evidence type="ECO:0000256" key="4">
    <source>
        <dbReference type="ARBA" id="ARBA00023136"/>
    </source>
</evidence>
<dbReference type="PANTHER" id="PTHR37422:SF13">
    <property type="entry name" value="LIPOPOLYSACCHARIDE BIOSYNTHESIS PROTEIN PA4999-RELATED"/>
    <property type="match status" value="1"/>
</dbReference>
<dbReference type="OrthoDB" id="4350326at2"/>
<feature type="transmembrane region" description="Helical" evidence="5">
    <location>
        <begin position="136"/>
        <end position="166"/>
    </location>
</feature>
<evidence type="ECO:0000256" key="2">
    <source>
        <dbReference type="ARBA" id="ARBA00022692"/>
    </source>
</evidence>
<keyword evidence="3 5" id="KW-1133">Transmembrane helix</keyword>
<feature type="transmembrane region" description="Helical" evidence="5">
    <location>
        <begin position="77"/>
        <end position="101"/>
    </location>
</feature>
<dbReference type="PANTHER" id="PTHR37422">
    <property type="entry name" value="TEICHURONIC ACID BIOSYNTHESIS PROTEIN TUAE"/>
    <property type="match status" value="1"/>
</dbReference>
<evidence type="ECO:0000256" key="3">
    <source>
        <dbReference type="ARBA" id="ARBA00022989"/>
    </source>
</evidence>
<evidence type="ECO:0000313" key="7">
    <source>
        <dbReference type="EMBL" id="RDG35100.1"/>
    </source>
</evidence>
<evidence type="ECO:0000313" key="8">
    <source>
        <dbReference type="Proteomes" id="UP000253741"/>
    </source>
</evidence>
<sequence>MAAPAERPVVAGAARDRGRTADVLAAGVLGGCAVWALISAAADGGRPEGVLLAVLAVAAGFVCGRICGSLVPVATAAAMAFVGLAGAVASSQGVFGAAVTVATPPGDAGAVAALLVLAAGAACCAASAARRPRTRSWLWLLALVIAGAALPLGSVVGFLAALGVLLCSLAAARTRRRAAALAGFALLTAVVVGTGWAVAEQALPAGLTSSLEGQLTQHRVRLWQDAAALAKEHPLLGVGPDRFGDLSPAAAQSLDDDGKPHSAPLQQAAEQGAVGLALLGAVYGGLLLALGRSPCSTPVVLTAGAALTGLAGLASVGNALSFTSVTAGAGLLAGLATARRAVAAPPAAPAVWQDA</sequence>
<dbReference type="InterPro" id="IPR051533">
    <property type="entry name" value="WaaL-like"/>
</dbReference>
<feature type="transmembrane region" description="Helical" evidence="5">
    <location>
        <begin position="23"/>
        <end position="42"/>
    </location>
</feature>
<keyword evidence="4 5" id="KW-0472">Membrane</keyword>
<accession>A0A370AZU2</accession>
<comment type="subcellular location">
    <subcellularLocation>
        <location evidence="1">Membrane</location>
        <topology evidence="1">Multi-pass membrane protein</topology>
    </subcellularLocation>
</comment>
<keyword evidence="8" id="KW-1185">Reference proteome</keyword>
<feature type="transmembrane region" description="Helical" evidence="5">
    <location>
        <begin position="108"/>
        <end position="130"/>
    </location>
</feature>
<feature type="transmembrane region" description="Helical" evidence="5">
    <location>
        <begin position="272"/>
        <end position="290"/>
    </location>
</feature>
<name>A0A370AZU2_9ACTN</name>
<organism evidence="7 8">
    <name type="scientific">Streptomyces corynorhini</name>
    <dbReference type="NCBI Taxonomy" id="2282652"/>
    <lineage>
        <taxon>Bacteria</taxon>
        <taxon>Bacillati</taxon>
        <taxon>Actinomycetota</taxon>
        <taxon>Actinomycetes</taxon>
        <taxon>Kitasatosporales</taxon>
        <taxon>Streptomycetaceae</taxon>
        <taxon>Streptomyces</taxon>
    </lineage>
</organism>
<dbReference type="Pfam" id="PF04932">
    <property type="entry name" value="Wzy_C"/>
    <property type="match status" value="1"/>
</dbReference>
<dbReference type="Proteomes" id="UP000253741">
    <property type="component" value="Unassembled WGS sequence"/>
</dbReference>
<evidence type="ECO:0000256" key="5">
    <source>
        <dbReference type="SAM" id="Phobius"/>
    </source>
</evidence>
<dbReference type="EMBL" id="QQNA01000250">
    <property type="protein sequence ID" value="RDG35100.1"/>
    <property type="molecule type" value="Genomic_DNA"/>
</dbReference>
<evidence type="ECO:0000256" key="1">
    <source>
        <dbReference type="ARBA" id="ARBA00004141"/>
    </source>
</evidence>
<comment type="caution">
    <text evidence="7">The sequence shown here is derived from an EMBL/GenBank/DDBJ whole genome shotgun (WGS) entry which is preliminary data.</text>
</comment>